<gene>
    <name evidence="2" type="ORF">L2725_17150</name>
</gene>
<reference evidence="2 3" key="1">
    <citation type="submission" date="2022-01" db="EMBL/GenBank/DDBJ databases">
        <title>Whole genome-based taxonomy of the Shewanellaceae.</title>
        <authorList>
            <person name="Martin-Rodriguez A.J."/>
        </authorList>
    </citation>
    <scope>NUCLEOTIDE SEQUENCE [LARGE SCALE GENOMIC DNA]</scope>
    <source>
        <strain evidence="2 3">DSM 21332</strain>
    </source>
</reference>
<evidence type="ECO:0000259" key="1">
    <source>
        <dbReference type="Pfam" id="PF13577"/>
    </source>
</evidence>
<dbReference type="Pfam" id="PF13577">
    <property type="entry name" value="SnoaL_4"/>
    <property type="match status" value="1"/>
</dbReference>
<dbReference type="RefSeq" id="WP_249250063.1">
    <property type="nucleotide sequence ID" value="NZ_JAKIKT010000007.1"/>
</dbReference>
<dbReference type="InterPro" id="IPR037401">
    <property type="entry name" value="SnoaL-like"/>
</dbReference>
<name>A0ABT0NAP0_9GAMM</name>
<dbReference type="SUPFAM" id="SSF54427">
    <property type="entry name" value="NTF2-like"/>
    <property type="match status" value="1"/>
</dbReference>
<proteinExistence type="predicted"/>
<accession>A0ABT0NAP0</accession>
<protein>
    <submittedName>
        <fullName evidence="2">Nuclear transport factor 2 family protein</fullName>
    </submittedName>
</protein>
<dbReference type="InterPro" id="IPR032710">
    <property type="entry name" value="NTF2-like_dom_sf"/>
</dbReference>
<comment type="caution">
    <text evidence="2">The sequence shown here is derived from an EMBL/GenBank/DDBJ whole genome shotgun (WGS) entry which is preliminary data.</text>
</comment>
<organism evidence="2 3">
    <name type="scientific">Shewanella corallii</name>
    <dbReference type="NCBI Taxonomy" id="560080"/>
    <lineage>
        <taxon>Bacteria</taxon>
        <taxon>Pseudomonadati</taxon>
        <taxon>Pseudomonadota</taxon>
        <taxon>Gammaproteobacteria</taxon>
        <taxon>Alteromonadales</taxon>
        <taxon>Shewanellaceae</taxon>
        <taxon>Shewanella</taxon>
    </lineage>
</organism>
<dbReference type="CDD" id="cd00531">
    <property type="entry name" value="NTF2_like"/>
    <property type="match status" value="1"/>
</dbReference>
<sequence length="162" mass="18961">MSNNASSCCRDEIRELMARYADAIHRVDGEDWAQCWHPDAHWIISSLDSPPNQEELTGQQSIKQFWLTAMEHFKFVEHKVSSHSISPQMEQNRASGRCYVNESFEYLGNRFDLFGVYNDVYIKGENGWLFLTRKFNLLRVDEAGKPTVRYCHPNRTENPYHA</sequence>
<evidence type="ECO:0000313" key="3">
    <source>
        <dbReference type="Proteomes" id="UP001202831"/>
    </source>
</evidence>
<evidence type="ECO:0000313" key="2">
    <source>
        <dbReference type="EMBL" id="MCL2915483.1"/>
    </source>
</evidence>
<dbReference type="Gene3D" id="3.10.450.50">
    <property type="match status" value="1"/>
</dbReference>
<feature type="domain" description="SnoaL-like" evidence="1">
    <location>
        <begin position="10"/>
        <end position="134"/>
    </location>
</feature>
<keyword evidence="3" id="KW-1185">Reference proteome</keyword>
<dbReference type="Proteomes" id="UP001202831">
    <property type="component" value="Unassembled WGS sequence"/>
</dbReference>
<dbReference type="EMBL" id="JAKIKT010000007">
    <property type="protein sequence ID" value="MCL2915483.1"/>
    <property type="molecule type" value="Genomic_DNA"/>
</dbReference>